<keyword evidence="3" id="KW-0732">Signal</keyword>
<feature type="region of interest" description="Disordered" evidence="8">
    <location>
        <begin position="129"/>
        <end position="154"/>
    </location>
</feature>
<comment type="subcellular location">
    <subcellularLocation>
        <location evidence="1">Membrane</location>
        <topology evidence="1">Single-pass type I membrane protein</topology>
    </subcellularLocation>
</comment>
<feature type="domain" description="SEFIR" evidence="10">
    <location>
        <begin position="462"/>
        <end position="618"/>
    </location>
</feature>
<organism evidence="11 12">
    <name type="scientific">Labeo rohita</name>
    <name type="common">Indian major carp</name>
    <name type="synonym">Cyprinus rohita</name>
    <dbReference type="NCBI Taxonomy" id="84645"/>
    <lineage>
        <taxon>Eukaryota</taxon>
        <taxon>Metazoa</taxon>
        <taxon>Chordata</taxon>
        <taxon>Craniata</taxon>
        <taxon>Vertebrata</taxon>
        <taxon>Euteleostomi</taxon>
        <taxon>Actinopterygii</taxon>
        <taxon>Neopterygii</taxon>
        <taxon>Teleostei</taxon>
        <taxon>Ostariophysi</taxon>
        <taxon>Cypriniformes</taxon>
        <taxon>Cyprinidae</taxon>
        <taxon>Labeoninae</taxon>
        <taxon>Labeonini</taxon>
        <taxon>Labeo</taxon>
    </lineage>
</organism>
<name>A0ABQ8MB09_LABRO</name>
<protein>
    <submittedName>
        <fullName evidence="11">Interleukin-17 receptor C</fullName>
    </submittedName>
</protein>
<dbReference type="PROSITE" id="PS51534">
    <property type="entry name" value="SEFIR"/>
    <property type="match status" value="1"/>
</dbReference>
<dbReference type="EMBL" id="JACTAM010000011">
    <property type="protein sequence ID" value="KAI2659038.1"/>
    <property type="molecule type" value="Genomic_DNA"/>
</dbReference>
<dbReference type="Gene3D" id="3.40.50.11530">
    <property type="match status" value="1"/>
</dbReference>
<evidence type="ECO:0000256" key="2">
    <source>
        <dbReference type="ARBA" id="ARBA00022692"/>
    </source>
</evidence>
<comment type="caution">
    <text evidence="11">The sequence shown here is derived from an EMBL/GenBank/DDBJ whole genome shotgun (WGS) entry which is preliminary data.</text>
</comment>
<dbReference type="Pfam" id="PF08357">
    <property type="entry name" value="SEFIR"/>
    <property type="match status" value="1"/>
</dbReference>
<evidence type="ECO:0000313" key="11">
    <source>
        <dbReference type="EMBL" id="KAI2659038.1"/>
    </source>
</evidence>
<evidence type="ECO:0000256" key="8">
    <source>
        <dbReference type="SAM" id="MobiDB-lite"/>
    </source>
</evidence>
<reference evidence="11 12" key="1">
    <citation type="submission" date="2022-01" db="EMBL/GenBank/DDBJ databases">
        <title>A high-quality chromosome-level genome assembly of rohu carp, Labeo rohita.</title>
        <authorList>
            <person name="Arick M.A. II"/>
            <person name="Hsu C.-Y."/>
            <person name="Magbanua Z."/>
            <person name="Pechanova O."/>
            <person name="Grover C."/>
            <person name="Miller E."/>
            <person name="Thrash A."/>
            <person name="Ezzel L."/>
            <person name="Alam S."/>
            <person name="Benzie J."/>
            <person name="Hamilton M."/>
            <person name="Karsi A."/>
            <person name="Lawrence M.L."/>
            <person name="Peterson D.G."/>
        </authorList>
    </citation>
    <scope>NUCLEOTIDE SEQUENCE [LARGE SCALE GENOMIC DNA]</scope>
    <source>
        <strain evidence="12">BAU-BD-2019</strain>
        <tissue evidence="11">Blood</tissue>
    </source>
</reference>
<evidence type="ECO:0000256" key="7">
    <source>
        <dbReference type="ARBA" id="ARBA00023180"/>
    </source>
</evidence>
<dbReference type="PANTHER" id="PTHR15583">
    <property type="entry name" value="INTERLEUKIN-17 RECEPTOR"/>
    <property type="match status" value="1"/>
</dbReference>
<dbReference type="InterPro" id="IPR013568">
    <property type="entry name" value="SEFIR_dom"/>
</dbReference>
<dbReference type="InterPro" id="IPR039465">
    <property type="entry name" value="IL-17_rcpt-like"/>
</dbReference>
<evidence type="ECO:0000259" key="10">
    <source>
        <dbReference type="PROSITE" id="PS51534"/>
    </source>
</evidence>
<keyword evidence="12" id="KW-1185">Reference proteome</keyword>
<keyword evidence="7" id="KW-0325">Glycoprotein</keyword>
<feature type="transmembrane region" description="Helical" evidence="9">
    <location>
        <begin position="419"/>
        <end position="442"/>
    </location>
</feature>
<evidence type="ECO:0000256" key="5">
    <source>
        <dbReference type="ARBA" id="ARBA00023136"/>
    </source>
</evidence>
<keyword evidence="2 9" id="KW-0812">Transmembrane</keyword>
<evidence type="ECO:0000256" key="4">
    <source>
        <dbReference type="ARBA" id="ARBA00022989"/>
    </source>
</evidence>
<dbReference type="Proteomes" id="UP000830375">
    <property type="component" value="Unassembled WGS sequence"/>
</dbReference>
<evidence type="ECO:0000256" key="9">
    <source>
        <dbReference type="SAM" id="Phobius"/>
    </source>
</evidence>
<keyword evidence="4 9" id="KW-1133">Transmembrane helix</keyword>
<evidence type="ECO:0000313" key="12">
    <source>
        <dbReference type="Proteomes" id="UP000830375"/>
    </source>
</evidence>
<accession>A0ABQ8MB09</accession>
<keyword evidence="5 9" id="KW-0472">Membrane</keyword>
<sequence length="687" mass="78100">MMCNCAFSRFRLGEIRAPRFRLLVFGKRERNCCAMKLTCWIVQLLLLACGCVCSLERVTHNPENNVICPQDLNCRVRNTDPITPHNVICGPVYVCSLAVKPKLCCHGTDCEPCLWIAIQLSIIPDLKDDEERDTEKSEHEEESSANWDSGCVSVSDDTSEVRREDYSVCEDQQDKATITICYHAAEGQQLTLVEYKDVDFGRTMKITVGSFAKVYIKIEEGWVKVLLADEGERASEGLSLCMKRGREGRCWDLSNNSIPLASVTYCTCFQVQCFSVMHTLKTLPSKIYFYMILICPVCVHMLQRTPALELQDNVLNNMSVSLAHIKANNGEPVLSWNLTAPCRIRAELWPCQIKADGTCTEVKGFRQKCCNDWTENNTVLWASGKFVNIRSRDQQRLCVMLKVDEKIVQYCQHPVERQYWSLLVLLPLVLVCLTAFAVLLLVNKLKWPLSKWDRRCNSQDMRGQVLLLHSSSTDPHLVCKLGHLLSELGFGVFLDLWSQTELGSRGPAAWLHSKLDHIQKHGGKALLVLSPSTLERAELYWKIAVEKQNKPATYSSDTLASALGCIFADRQKGCPAQRFVLLQLDFHELPINEEHDMPKLLRGLPLYKLPSQSQGLLMELCLESPNNMSGKLKKMWWIKNAQRKLSQGVQNICKSRWRTESMLTQSDSLSVDAEDTEENIFLKIEQH</sequence>
<dbReference type="PANTHER" id="PTHR15583:SF12">
    <property type="entry name" value="INTERLEUKIN-17 RECEPTOR C"/>
    <property type="match status" value="1"/>
</dbReference>
<evidence type="ECO:0000256" key="6">
    <source>
        <dbReference type="ARBA" id="ARBA00023170"/>
    </source>
</evidence>
<evidence type="ECO:0000256" key="3">
    <source>
        <dbReference type="ARBA" id="ARBA00022729"/>
    </source>
</evidence>
<proteinExistence type="predicted"/>
<keyword evidence="6 11" id="KW-0675">Receptor</keyword>
<evidence type="ECO:0000256" key="1">
    <source>
        <dbReference type="ARBA" id="ARBA00004479"/>
    </source>
</evidence>
<gene>
    <name evidence="11" type="ORF">H4Q32_023223</name>
</gene>